<comment type="similarity">
    <text evidence="1">Belongs to the membrane fusion protein (MFP) (TC 8.A.1) family.</text>
</comment>
<dbReference type="Pfam" id="PF25917">
    <property type="entry name" value="BSH_RND"/>
    <property type="match status" value="1"/>
</dbReference>
<dbReference type="InterPro" id="IPR006143">
    <property type="entry name" value="RND_pump_MFP"/>
</dbReference>
<gene>
    <name evidence="5" type="ORF">D0X99_16110</name>
</gene>
<dbReference type="PANTHER" id="PTHR30469">
    <property type="entry name" value="MULTIDRUG RESISTANCE PROTEIN MDTA"/>
    <property type="match status" value="1"/>
</dbReference>
<dbReference type="NCBIfam" id="TIGR01730">
    <property type="entry name" value="RND_mfp"/>
    <property type="match status" value="1"/>
</dbReference>
<dbReference type="SUPFAM" id="SSF111369">
    <property type="entry name" value="HlyD-like secretion proteins"/>
    <property type="match status" value="1"/>
</dbReference>
<reference evidence="5 6" key="1">
    <citation type="submission" date="2018-09" db="EMBL/GenBank/DDBJ databases">
        <authorList>
            <person name="Wang X."/>
            <person name="Du Z."/>
        </authorList>
    </citation>
    <scope>NUCLEOTIDE SEQUENCE [LARGE SCALE GENOMIC DNA]</scope>
    <source>
        <strain evidence="5 6">N3</strain>
    </source>
</reference>
<evidence type="ECO:0000256" key="1">
    <source>
        <dbReference type="ARBA" id="ARBA00009477"/>
    </source>
</evidence>
<name>A0A418PNS1_9BACT</name>
<dbReference type="Pfam" id="PF25954">
    <property type="entry name" value="Beta-barrel_RND_2"/>
    <property type="match status" value="1"/>
</dbReference>
<keyword evidence="2" id="KW-0175">Coiled coil</keyword>
<dbReference type="EMBL" id="QXML01000009">
    <property type="protein sequence ID" value="RIW13301.1"/>
    <property type="molecule type" value="Genomic_DNA"/>
</dbReference>
<dbReference type="GO" id="GO:1990281">
    <property type="term" value="C:efflux pump complex"/>
    <property type="evidence" value="ECO:0007669"/>
    <property type="project" value="TreeGrafter"/>
</dbReference>
<keyword evidence="6" id="KW-1185">Reference proteome</keyword>
<protein>
    <submittedName>
        <fullName evidence="5">Efflux RND transporter periplasmic adaptor subunit</fullName>
    </submittedName>
</protein>
<dbReference type="Gene3D" id="2.40.420.20">
    <property type="match status" value="1"/>
</dbReference>
<dbReference type="GO" id="GO:0015562">
    <property type="term" value="F:efflux transmembrane transporter activity"/>
    <property type="evidence" value="ECO:0007669"/>
    <property type="project" value="TreeGrafter"/>
</dbReference>
<comment type="caution">
    <text evidence="5">The sequence shown here is derived from an EMBL/GenBank/DDBJ whole genome shotgun (WGS) entry which is preliminary data.</text>
</comment>
<evidence type="ECO:0000259" key="4">
    <source>
        <dbReference type="Pfam" id="PF25954"/>
    </source>
</evidence>
<dbReference type="AlphaFoldDB" id="A0A418PNS1"/>
<evidence type="ECO:0000256" key="2">
    <source>
        <dbReference type="SAM" id="Coils"/>
    </source>
</evidence>
<evidence type="ECO:0000259" key="3">
    <source>
        <dbReference type="Pfam" id="PF25917"/>
    </source>
</evidence>
<feature type="domain" description="CusB-like beta-barrel" evidence="4">
    <location>
        <begin position="202"/>
        <end position="274"/>
    </location>
</feature>
<feature type="domain" description="Multidrug resistance protein MdtA-like barrel-sandwich hybrid" evidence="3">
    <location>
        <begin position="73"/>
        <end position="190"/>
    </location>
</feature>
<dbReference type="InterPro" id="IPR058792">
    <property type="entry name" value="Beta-barrel_RND_2"/>
</dbReference>
<dbReference type="Gene3D" id="2.40.50.100">
    <property type="match status" value="1"/>
</dbReference>
<dbReference type="PANTHER" id="PTHR30469:SF15">
    <property type="entry name" value="HLYD FAMILY OF SECRETION PROTEINS"/>
    <property type="match status" value="1"/>
</dbReference>
<evidence type="ECO:0000313" key="5">
    <source>
        <dbReference type="EMBL" id="RIW13301.1"/>
    </source>
</evidence>
<accession>A0A418PNS1</accession>
<dbReference type="OrthoDB" id="9784685at2"/>
<organism evidence="5 6">
    <name type="scientific">Algoriphagus lacus</name>
    <dbReference type="NCBI Taxonomy" id="2056311"/>
    <lineage>
        <taxon>Bacteria</taxon>
        <taxon>Pseudomonadati</taxon>
        <taxon>Bacteroidota</taxon>
        <taxon>Cytophagia</taxon>
        <taxon>Cytophagales</taxon>
        <taxon>Cyclobacteriaceae</taxon>
        <taxon>Algoriphagus</taxon>
    </lineage>
</organism>
<proteinExistence type="inferred from homology"/>
<dbReference type="RefSeq" id="WP_119478888.1">
    <property type="nucleotide sequence ID" value="NZ_QXML01000009.1"/>
</dbReference>
<feature type="coiled-coil region" evidence="2">
    <location>
        <begin position="109"/>
        <end position="167"/>
    </location>
</feature>
<dbReference type="InterPro" id="IPR058625">
    <property type="entry name" value="MdtA-like_BSH"/>
</dbReference>
<sequence>MKKLLIILLLVVSVGAVAFTLYSNKAEMEAATETAMKSSEYVPVTVEKVQSKLMDLSFESNGIFEAHQELTLMAETGGAVVKIHKRKGDFVRAGELILQIDDRLIQSELTIARLNLDQAKKDLQRFTNLMETDAVTKKQYEDTDRAFKIAEAQLQAIQKRAEDTQIKAPISGYINEDFYEPGTLVSPGMPLAELINKNPLKLNLQVSEREVATVNLGQKVPVQVNALPNVTQEGVVTFISDKADGSFKYEVILELKNPSSEIKPGMFGTATFASTDTANRLLINRKSLVGGLKNPGVFTIENGLAVYRSVQVQPINESLVEVTEGLTEGDEIIASGLINVKEGISVKAQ</sequence>
<dbReference type="Gene3D" id="1.10.287.470">
    <property type="entry name" value="Helix hairpin bin"/>
    <property type="match status" value="1"/>
</dbReference>
<dbReference type="Gene3D" id="2.40.30.170">
    <property type="match status" value="1"/>
</dbReference>
<evidence type="ECO:0000313" key="6">
    <source>
        <dbReference type="Proteomes" id="UP000283522"/>
    </source>
</evidence>
<dbReference type="Proteomes" id="UP000283522">
    <property type="component" value="Unassembled WGS sequence"/>
</dbReference>